<keyword evidence="6" id="KW-0547">Nucleotide-binding</keyword>
<dbReference type="Pfam" id="PF01687">
    <property type="entry name" value="Flavokinase"/>
    <property type="match status" value="1"/>
</dbReference>
<dbReference type="SMART" id="SM00904">
    <property type="entry name" value="Flavokinase"/>
    <property type="match status" value="1"/>
</dbReference>
<feature type="compositionally biased region" description="Basic and acidic residues" evidence="8">
    <location>
        <begin position="162"/>
        <end position="171"/>
    </location>
</feature>
<keyword evidence="11" id="KW-1185">Reference proteome</keyword>
<feature type="region of interest" description="Disordered" evidence="8">
    <location>
        <begin position="99"/>
        <end position="171"/>
    </location>
</feature>
<evidence type="ECO:0000256" key="5">
    <source>
        <dbReference type="ARBA" id="ARBA00022679"/>
    </source>
</evidence>
<dbReference type="PANTHER" id="PTHR22749:SF6">
    <property type="entry name" value="RIBOFLAVIN KINASE"/>
    <property type="match status" value="1"/>
</dbReference>
<dbReference type="VEuPathDB" id="PlasmoDB:C922_01079"/>
<dbReference type="UniPathway" id="UPA00276">
    <property type="reaction ID" value="UER00406"/>
</dbReference>
<keyword evidence="7" id="KW-0067">ATP-binding</keyword>
<dbReference type="SUPFAM" id="SSF82114">
    <property type="entry name" value="Riboflavin kinase-like"/>
    <property type="match status" value="1"/>
</dbReference>
<evidence type="ECO:0000256" key="6">
    <source>
        <dbReference type="ARBA" id="ARBA00022741"/>
    </source>
</evidence>
<sequence>MRTDEGKKPIALIDADHYIINYRSTITTYVQNICNNLVKANGDSADDANNEWDAKRRERIICVFMFSMYLNNIHRNLNLFGYLHDVLLKYNHLMGRSRANQGGTERGEDSKMDKRNHGDVNETTLGGGTSQEGEGRKKQVEMETPAEQYLGNEDEGSTWEGPNRDGNRGETRDMAHFMHDLIKDKNYVNMDNVTKSKVCFLNIKNKGKNAKGSHESLREAFDAEGHRCATELSSNSKMGGTDPGHATKGSSTSDSDEDAAEGAMEHVAEDSAPNSAADSVKCASHPDGDGTYRSTNHSTQAEAVDEASLEDPRDDSFHESQGSTYRFRNSLPLCQDQKQFLINYSNVNLKMKNFDSLLCVENFLVEQKKQTNIQHSSKEIENLYRIIVLSKLHIGVYPFLTFLKKKKYFLIFFSCNKKLTQTLFRYFKISKHFKNCYKIIDSFEELKKIGNADKDVLIFSNRECFVTCAKREGYFKVAGGKRNPSMATNCDDVNWDVLSQRESHLSNTSDYISNKYNDVVYPFVRNCNLTEDILSWRIFYIFKKYMYIHGTVVKGFGRGSKYLNIPTANIDYSNLTCIDIMPGIYFGISRLKKKIYKTVVSIGYNPFFENKHITVEAFLYYKTNTLFYGQDIHLIIVGILRSESNFSYFSHLIHAIQFDCEIARIILSKLQDDEQFIRCRDYLQSL</sequence>
<evidence type="ECO:0000313" key="10">
    <source>
        <dbReference type="EMBL" id="EUD68679.1"/>
    </source>
</evidence>
<keyword evidence="5" id="KW-0808">Transferase</keyword>
<evidence type="ECO:0000256" key="1">
    <source>
        <dbReference type="ARBA" id="ARBA00005201"/>
    </source>
</evidence>
<dbReference type="Gene3D" id="2.40.30.30">
    <property type="entry name" value="Riboflavin kinase-like"/>
    <property type="match status" value="1"/>
</dbReference>
<evidence type="ECO:0000256" key="4">
    <source>
        <dbReference type="ARBA" id="ARBA00022643"/>
    </source>
</evidence>
<comment type="pathway">
    <text evidence="1">Cofactor biosynthesis; FMN biosynthesis; FMN from riboflavin (ATP route): step 1/1.</text>
</comment>
<accession>W7AI46</accession>
<dbReference type="RefSeq" id="XP_008814909.1">
    <property type="nucleotide sequence ID" value="XM_008816687.1"/>
</dbReference>
<keyword evidence="10" id="KW-0418">Kinase</keyword>
<feature type="compositionally biased region" description="Polar residues" evidence="8">
    <location>
        <begin position="292"/>
        <end position="301"/>
    </location>
</feature>
<dbReference type="InterPro" id="IPR023468">
    <property type="entry name" value="Riboflavin_kinase"/>
</dbReference>
<evidence type="ECO:0000256" key="8">
    <source>
        <dbReference type="SAM" id="MobiDB-lite"/>
    </source>
</evidence>
<organism evidence="10 11">
    <name type="scientific">Plasmodium inui San Antonio 1</name>
    <dbReference type="NCBI Taxonomy" id="1237626"/>
    <lineage>
        <taxon>Eukaryota</taxon>
        <taxon>Sar</taxon>
        <taxon>Alveolata</taxon>
        <taxon>Apicomplexa</taxon>
        <taxon>Aconoidasida</taxon>
        <taxon>Haemosporida</taxon>
        <taxon>Plasmodiidae</taxon>
        <taxon>Plasmodium</taxon>
        <taxon>Plasmodium (Plasmodium)</taxon>
    </lineage>
</organism>
<dbReference type="OrthoDB" id="276388at2759"/>
<feature type="compositionally biased region" description="Basic and acidic residues" evidence="8">
    <location>
        <begin position="105"/>
        <end position="120"/>
    </location>
</feature>
<evidence type="ECO:0000259" key="9">
    <source>
        <dbReference type="SMART" id="SM00904"/>
    </source>
</evidence>
<evidence type="ECO:0000256" key="7">
    <source>
        <dbReference type="ARBA" id="ARBA00022840"/>
    </source>
</evidence>
<dbReference type="GO" id="GO:0009231">
    <property type="term" value="P:riboflavin biosynthetic process"/>
    <property type="evidence" value="ECO:0007669"/>
    <property type="project" value="InterPro"/>
</dbReference>
<keyword evidence="3" id="KW-0285">Flavoprotein</keyword>
<dbReference type="EMBL" id="KI965462">
    <property type="protein sequence ID" value="EUD68679.1"/>
    <property type="molecule type" value="Genomic_DNA"/>
</dbReference>
<dbReference type="AlphaFoldDB" id="W7AI46"/>
<evidence type="ECO:0000256" key="3">
    <source>
        <dbReference type="ARBA" id="ARBA00022630"/>
    </source>
</evidence>
<dbReference type="InterPro" id="IPR023465">
    <property type="entry name" value="Riboflavin_kinase_dom_sf"/>
</dbReference>
<dbReference type="PANTHER" id="PTHR22749">
    <property type="entry name" value="RIBOFLAVIN KINASE/FMN ADENYLYLTRANSFERASE"/>
    <property type="match status" value="1"/>
</dbReference>
<proteinExistence type="predicted"/>
<dbReference type="GeneID" id="20036353"/>
<protein>
    <recommendedName>
        <fullName evidence="2">riboflavin kinase</fullName>
        <ecNumber evidence="2">2.7.1.26</ecNumber>
    </recommendedName>
</protein>
<feature type="region of interest" description="Disordered" evidence="8">
    <location>
        <begin position="228"/>
        <end position="321"/>
    </location>
</feature>
<reference evidence="10 11" key="1">
    <citation type="submission" date="2013-02" db="EMBL/GenBank/DDBJ databases">
        <title>The Genome Sequence of Plasmodium inui San Antonio 1.</title>
        <authorList>
            <consortium name="The Broad Institute Genome Sequencing Platform"/>
            <consortium name="The Broad Institute Genome Sequencing Center for Infectious Disease"/>
            <person name="Neafsey D."/>
            <person name="Cheeseman I."/>
            <person name="Volkman S."/>
            <person name="Adams J."/>
            <person name="Walker B."/>
            <person name="Young S.K."/>
            <person name="Zeng Q."/>
            <person name="Gargeya S."/>
            <person name="Fitzgerald M."/>
            <person name="Haas B."/>
            <person name="Abouelleil A."/>
            <person name="Alvarado L."/>
            <person name="Arachchi H.M."/>
            <person name="Berlin A.M."/>
            <person name="Chapman S.B."/>
            <person name="Dewar J."/>
            <person name="Goldberg J."/>
            <person name="Griggs A."/>
            <person name="Gujja S."/>
            <person name="Hansen M."/>
            <person name="Howarth C."/>
            <person name="Imamovic A."/>
            <person name="Larimer J."/>
            <person name="McCowan C."/>
            <person name="Murphy C."/>
            <person name="Neiman D."/>
            <person name="Pearson M."/>
            <person name="Priest M."/>
            <person name="Roberts A."/>
            <person name="Saif S."/>
            <person name="Shea T."/>
            <person name="Sisk P."/>
            <person name="Sykes S."/>
            <person name="Wortman J."/>
            <person name="Nusbaum C."/>
            <person name="Birren B."/>
        </authorList>
    </citation>
    <scope>NUCLEOTIDE SEQUENCE [LARGE SCALE GENOMIC DNA]</scope>
    <source>
        <strain evidence="10 11">San Antonio 1</strain>
    </source>
</reference>
<dbReference type="GO" id="GO:0005524">
    <property type="term" value="F:ATP binding"/>
    <property type="evidence" value="ECO:0007669"/>
    <property type="project" value="UniProtKB-KW"/>
</dbReference>
<dbReference type="GO" id="GO:0008531">
    <property type="term" value="F:riboflavin kinase activity"/>
    <property type="evidence" value="ECO:0007669"/>
    <property type="project" value="UniProtKB-EC"/>
</dbReference>
<dbReference type="InterPro" id="IPR015865">
    <property type="entry name" value="Riboflavin_kinase_bac/euk"/>
</dbReference>
<dbReference type="GO" id="GO:0009398">
    <property type="term" value="P:FMN biosynthetic process"/>
    <property type="evidence" value="ECO:0007669"/>
    <property type="project" value="UniProtKB-UniPathway"/>
</dbReference>
<evidence type="ECO:0000313" key="11">
    <source>
        <dbReference type="Proteomes" id="UP000030640"/>
    </source>
</evidence>
<dbReference type="Proteomes" id="UP000030640">
    <property type="component" value="Unassembled WGS sequence"/>
</dbReference>
<evidence type="ECO:0000256" key="2">
    <source>
        <dbReference type="ARBA" id="ARBA00012105"/>
    </source>
</evidence>
<feature type="domain" description="Riboflavin kinase" evidence="9">
    <location>
        <begin position="541"/>
        <end position="668"/>
    </location>
</feature>
<gene>
    <name evidence="10" type="ORF">C922_01079</name>
</gene>
<keyword evidence="4" id="KW-0288">FMN</keyword>
<dbReference type="EC" id="2.7.1.26" evidence="2"/>
<name>W7AI46_9APIC</name>